<organism evidence="1 2">
    <name type="scientific">Merluccius polli</name>
    <name type="common">Benguela hake</name>
    <name type="synonym">Merluccius cadenati</name>
    <dbReference type="NCBI Taxonomy" id="89951"/>
    <lineage>
        <taxon>Eukaryota</taxon>
        <taxon>Metazoa</taxon>
        <taxon>Chordata</taxon>
        <taxon>Craniata</taxon>
        <taxon>Vertebrata</taxon>
        <taxon>Euteleostomi</taxon>
        <taxon>Actinopterygii</taxon>
        <taxon>Neopterygii</taxon>
        <taxon>Teleostei</taxon>
        <taxon>Neoteleostei</taxon>
        <taxon>Acanthomorphata</taxon>
        <taxon>Zeiogadaria</taxon>
        <taxon>Gadariae</taxon>
        <taxon>Gadiformes</taxon>
        <taxon>Gadoidei</taxon>
        <taxon>Merlucciidae</taxon>
        <taxon>Merluccius</taxon>
    </lineage>
</organism>
<reference evidence="1" key="1">
    <citation type="journal article" date="2023" name="Front. Mar. Sci.">
        <title>A new Merluccius polli reference genome to investigate the effects of global change in West African waters.</title>
        <authorList>
            <person name="Mateo J.L."/>
            <person name="Blanco-Fernandez C."/>
            <person name="Garcia-Vazquez E."/>
            <person name="Machado-Schiaffino G."/>
        </authorList>
    </citation>
    <scope>NUCLEOTIDE SEQUENCE</scope>
    <source>
        <strain evidence="1">C29</strain>
        <tissue evidence="1">Fin</tissue>
    </source>
</reference>
<evidence type="ECO:0000313" key="2">
    <source>
        <dbReference type="Proteomes" id="UP001174136"/>
    </source>
</evidence>
<comment type="caution">
    <text evidence="1">The sequence shown here is derived from an EMBL/GenBank/DDBJ whole genome shotgun (WGS) entry which is preliminary data.</text>
</comment>
<dbReference type="PANTHER" id="PTHR31025">
    <property type="entry name" value="SI:CH211-196P9.1-RELATED"/>
    <property type="match status" value="1"/>
</dbReference>
<accession>A0AA47MCZ7</accession>
<dbReference type="EMBL" id="JAOPHQ010004839">
    <property type="protein sequence ID" value="KAK0137978.1"/>
    <property type="molecule type" value="Genomic_DNA"/>
</dbReference>
<protein>
    <submittedName>
        <fullName evidence="1">Uncharacterized protein</fullName>
    </submittedName>
</protein>
<sequence length="102" mass="11875">MYSYTAYPSQEEYDIVAQSLIEKHPCLGEPGSAKGWYCWKFSLKFKMGNYRNKLRVAGCSELKVNRRSSGLKQKPKKAKKAKVNFLPDFPEGRTHNVWKKRD</sequence>
<dbReference type="PANTHER" id="PTHR31025:SF19">
    <property type="entry name" value="SI:CH73-42K18.1-RELATED"/>
    <property type="match status" value="1"/>
</dbReference>
<proteinExistence type="predicted"/>
<dbReference type="AlphaFoldDB" id="A0AA47MCZ7"/>
<dbReference type="Proteomes" id="UP001174136">
    <property type="component" value="Unassembled WGS sequence"/>
</dbReference>
<keyword evidence="2" id="KW-1185">Reference proteome</keyword>
<name>A0AA47MCZ7_MERPO</name>
<evidence type="ECO:0000313" key="1">
    <source>
        <dbReference type="EMBL" id="KAK0137978.1"/>
    </source>
</evidence>
<gene>
    <name evidence="1" type="ORF">N1851_025786</name>
</gene>